<comment type="similarity">
    <text evidence="2">Belongs to the MAK10 family.</text>
</comment>
<dbReference type="STRING" id="595528.A0A0D2WTF0"/>
<dbReference type="PANTHER" id="PTHR21373:SF0">
    <property type="entry name" value="N-ALPHA-ACETYLTRANSFERASE 35, NATC AUXILIARY SUBUNIT"/>
    <property type="match status" value="1"/>
</dbReference>
<evidence type="ECO:0000313" key="7">
    <source>
        <dbReference type="EMBL" id="KJE95720.1"/>
    </source>
</evidence>
<dbReference type="AlphaFoldDB" id="A0A0D2WTF0"/>
<dbReference type="OrthoDB" id="269405at2759"/>
<feature type="compositionally biased region" description="Low complexity" evidence="4">
    <location>
        <begin position="27"/>
        <end position="44"/>
    </location>
</feature>
<accession>A0A0D2WTF0</accession>
<dbReference type="GO" id="GO:0031417">
    <property type="term" value="C:NatC complex"/>
    <property type="evidence" value="ECO:0007669"/>
    <property type="project" value="InterPro"/>
</dbReference>
<feature type="domain" description="NAA35-like TPR repeats" evidence="6">
    <location>
        <begin position="376"/>
        <end position="799"/>
    </location>
</feature>
<dbReference type="InterPro" id="IPR057982">
    <property type="entry name" value="TPR_NAA35"/>
</dbReference>
<evidence type="ECO:0000313" key="8">
    <source>
        <dbReference type="Proteomes" id="UP000008743"/>
    </source>
</evidence>
<dbReference type="eggNOG" id="KOG2343">
    <property type="taxonomic scope" value="Eukaryota"/>
</dbReference>
<dbReference type="PANTHER" id="PTHR21373">
    <property type="entry name" value="GLUCOSE REPRESSIBLE PROTEIN MAK10"/>
    <property type="match status" value="1"/>
</dbReference>
<dbReference type="EMBL" id="KE346369">
    <property type="protein sequence ID" value="KJE95720.1"/>
    <property type="molecule type" value="Genomic_DNA"/>
</dbReference>
<keyword evidence="3" id="KW-0963">Cytoplasm</keyword>
<dbReference type="Proteomes" id="UP000008743">
    <property type="component" value="Unassembled WGS sequence"/>
</dbReference>
<evidence type="ECO:0000256" key="3">
    <source>
        <dbReference type="ARBA" id="ARBA00022490"/>
    </source>
</evidence>
<feature type="region of interest" description="Disordered" evidence="4">
    <location>
        <begin position="27"/>
        <end position="51"/>
    </location>
</feature>
<proteinExistence type="inferred from homology"/>
<name>A0A0D2WTF0_CAPO3</name>
<evidence type="ECO:0000259" key="5">
    <source>
        <dbReference type="Pfam" id="PF04112"/>
    </source>
</evidence>
<dbReference type="InterPro" id="IPR007244">
    <property type="entry name" value="Naa35_N"/>
</dbReference>
<evidence type="ECO:0000259" key="6">
    <source>
        <dbReference type="Pfam" id="PF25789"/>
    </source>
</evidence>
<sequence length="811" mass="89512">MSSSDGLPPTAATAATAEPSDLAAAAIAAPSSSLLHQQQQQQQQGPRTARSVVSWTDQSHHLRRLAGDLAPGEVALLPGITLHRLVAALQLMDAKMDAGCVPLARGQAATLDDALDRNLLKTSGFTHAERIGLMDALLACEAAWLGGTQLPQSLFTCMYLHKTPSAITADPILMPVLTAILRTCEHIRMIVMRADVYHEEDIPLQTHGFTTCNEISNGKMAHMLQDVERHLLAELNGLPADSTAAKEVAALRARVGFRRSFFKALVAFDAIKCEQLDSARQLVKEAAQHLAVIRDTLALGEGIGPCEQHAGQSIHSFPNADATATPPRPGSTLPSNPFIVPFWLASQPLAASRIPTRPAACALFGTILDELLFSSRVTECTTLDHALDFVMLFNSRDPNVLSRSRLHATLIQMRNVVFGLHPLSEWIAASVTTFCNPLSLVPAASPSDFSANDVVKAQLKTALACCEKVVLHILRAVSLNRGRERRRIARMLSTLEELHADVEQCDFEIYHLWQSQYATPEQLAEIDVSAPKVDQIGTWVLNLKLMMCERFVLHGFRLNLFAPREQGTMLRYADYLFSCDVQMFDHVIQFHFRQLELNMKTAARRKSAKAKAKNVLAEWLEIVQLLRKVPQLVLKALQVAHSGLVHAGMLAPPHGIFDVEEVRYLRRVMPFFSLASPAPVTYEAYRASQSQDANFDQMLKTAVELLTFARPMLERLLPPPTALTPAQTALPANQRPGSLHGTWKHITCLPDMWMEELNALLKVIKMNLVVLGLVRAPTYNKSAQQAVLDFQLHPCYPIVRLVNRPSPPKDV</sequence>
<dbReference type="InterPro" id="IPR057983">
    <property type="entry name" value="NAA35-like_N"/>
</dbReference>
<comment type="subcellular location">
    <subcellularLocation>
        <location evidence="1">Cytoplasm</location>
    </subcellularLocation>
</comment>
<gene>
    <name evidence="7" type="ORF">CAOG_006142</name>
</gene>
<evidence type="ECO:0000256" key="4">
    <source>
        <dbReference type="SAM" id="MobiDB-lite"/>
    </source>
</evidence>
<dbReference type="FunCoup" id="A0A0D2WTF0">
    <property type="interactions" value="379"/>
</dbReference>
<dbReference type="InParanoid" id="A0A0D2WTF0"/>
<feature type="domain" description="NAA35-like N-terminal" evidence="5">
    <location>
        <begin position="72"/>
        <end position="219"/>
    </location>
</feature>
<dbReference type="Pfam" id="PF25789">
    <property type="entry name" value="TPR_NAA35"/>
    <property type="match status" value="1"/>
</dbReference>
<protein>
    <submittedName>
        <fullName evidence="7">Uncharacterized protein</fullName>
    </submittedName>
</protein>
<dbReference type="Pfam" id="PF04112">
    <property type="entry name" value="Mak10"/>
    <property type="match status" value="1"/>
</dbReference>
<organism evidence="7 8">
    <name type="scientific">Capsaspora owczarzaki (strain ATCC 30864)</name>
    <dbReference type="NCBI Taxonomy" id="595528"/>
    <lineage>
        <taxon>Eukaryota</taxon>
        <taxon>Filasterea</taxon>
        <taxon>Capsaspora</taxon>
    </lineage>
</organism>
<evidence type="ECO:0000256" key="1">
    <source>
        <dbReference type="ARBA" id="ARBA00004496"/>
    </source>
</evidence>
<keyword evidence="8" id="KW-1185">Reference proteome</keyword>
<dbReference type="PhylomeDB" id="A0A0D2WTF0"/>
<evidence type="ECO:0000256" key="2">
    <source>
        <dbReference type="ARBA" id="ARBA00006289"/>
    </source>
</evidence>
<reference evidence="8" key="1">
    <citation type="submission" date="2011-02" db="EMBL/GenBank/DDBJ databases">
        <title>The Genome Sequence of Capsaspora owczarzaki ATCC 30864.</title>
        <authorList>
            <person name="Russ C."/>
            <person name="Cuomo C."/>
            <person name="Burger G."/>
            <person name="Gray M.W."/>
            <person name="Holland P.W.H."/>
            <person name="King N."/>
            <person name="Lang F.B.F."/>
            <person name="Roger A.J."/>
            <person name="Ruiz-Trillo I."/>
            <person name="Young S.K."/>
            <person name="Zeng Q."/>
            <person name="Gargeya S."/>
            <person name="Alvarado L."/>
            <person name="Berlin A."/>
            <person name="Chapman S.B."/>
            <person name="Chen Z."/>
            <person name="Freedman E."/>
            <person name="Gellesch M."/>
            <person name="Goldberg J."/>
            <person name="Griggs A."/>
            <person name="Gujja S."/>
            <person name="Heilman E."/>
            <person name="Heiman D."/>
            <person name="Howarth C."/>
            <person name="Mehta T."/>
            <person name="Neiman D."/>
            <person name="Pearson M."/>
            <person name="Roberts A."/>
            <person name="Saif S."/>
            <person name="Shea T."/>
            <person name="Shenoy N."/>
            <person name="Sisk P."/>
            <person name="Stolte C."/>
            <person name="Sykes S."/>
            <person name="White J."/>
            <person name="Yandava C."/>
            <person name="Haas B."/>
            <person name="Nusbaum C."/>
            <person name="Birren B."/>
        </authorList>
    </citation>
    <scope>NUCLEOTIDE SEQUENCE</scope>
    <source>
        <strain evidence="8">ATCC 30864</strain>
    </source>
</reference>